<evidence type="ECO:0000256" key="5">
    <source>
        <dbReference type="ARBA" id="ARBA00022927"/>
    </source>
</evidence>
<dbReference type="OMA" id="FQATGFD"/>
<feature type="compositionally biased region" description="Low complexity" evidence="8">
    <location>
        <begin position="11"/>
        <end position="22"/>
    </location>
</feature>
<dbReference type="InterPro" id="IPR033370">
    <property type="entry name" value="COG1"/>
</dbReference>
<dbReference type="Pfam" id="PF08700">
    <property type="entry name" value="VPS51_Exo84_N"/>
    <property type="match status" value="1"/>
</dbReference>
<evidence type="ECO:0000256" key="6">
    <source>
        <dbReference type="ARBA" id="ARBA00023034"/>
    </source>
</evidence>
<dbReference type="STRING" id="237631.A0A0D1E7D8"/>
<feature type="region of interest" description="Disordered" evidence="8">
    <location>
        <begin position="1"/>
        <end position="62"/>
    </location>
</feature>
<dbReference type="VEuPathDB" id="FungiDB:UMAG_01503"/>
<feature type="region of interest" description="Disordered" evidence="8">
    <location>
        <begin position="355"/>
        <end position="376"/>
    </location>
</feature>
<name>A0A0D1E7D8_MYCMD</name>
<dbReference type="GO" id="GO:0017119">
    <property type="term" value="C:Golgi transport complex"/>
    <property type="evidence" value="ECO:0007669"/>
    <property type="project" value="InterPro"/>
</dbReference>
<dbReference type="GO" id="GO:0000139">
    <property type="term" value="C:Golgi membrane"/>
    <property type="evidence" value="ECO:0007669"/>
    <property type="project" value="UniProtKB-SubCell"/>
</dbReference>
<evidence type="ECO:0000256" key="3">
    <source>
        <dbReference type="ARBA" id="ARBA00020978"/>
    </source>
</evidence>
<dbReference type="EMBL" id="CM003142">
    <property type="protein sequence ID" value="KIS70330.1"/>
    <property type="molecule type" value="Genomic_DNA"/>
</dbReference>
<dbReference type="GO" id="GO:0006891">
    <property type="term" value="P:intra-Golgi vesicle-mediated transport"/>
    <property type="evidence" value="ECO:0007669"/>
    <property type="project" value="InterPro"/>
</dbReference>
<dbReference type="PANTHER" id="PTHR31658:SF0">
    <property type="entry name" value="CONSERVED OLIGOMERIC GOLGI COMPLEX SUBUNIT 1"/>
    <property type="match status" value="1"/>
</dbReference>
<proteinExistence type="inferred from homology"/>
<keyword evidence="5" id="KW-0653">Protein transport</keyword>
<dbReference type="GO" id="GO:0015031">
    <property type="term" value="P:protein transport"/>
    <property type="evidence" value="ECO:0007669"/>
    <property type="project" value="UniProtKB-KW"/>
</dbReference>
<dbReference type="PANTHER" id="PTHR31658">
    <property type="entry name" value="CONSERVED OLIGOMERIC GOLGI COMPLEX SUBUNIT 1"/>
    <property type="match status" value="1"/>
</dbReference>
<dbReference type="eggNOG" id="KOG2033">
    <property type="taxonomic scope" value="Eukaryota"/>
</dbReference>
<evidence type="ECO:0000256" key="8">
    <source>
        <dbReference type="SAM" id="MobiDB-lite"/>
    </source>
</evidence>
<dbReference type="Proteomes" id="UP000000561">
    <property type="component" value="Chromosome 3"/>
</dbReference>
<dbReference type="InParanoid" id="A0A0D1E7D8"/>
<evidence type="ECO:0000313" key="9">
    <source>
        <dbReference type="EMBL" id="KIS70330.1"/>
    </source>
</evidence>
<gene>
    <name evidence="9" type="ORF">UMAG_01503</name>
</gene>
<evidence type="ECO:0000256" key="2">
    <source>
        <dbReference type="ARBA" id="ARBA00006653"/>
    </source>
</evidence>
<dbReference type="GeneID" id="23562491"/>
<evidence type="ECO:0000256" key="1">
    <source>
        <dbReference type="ARBA" id="ARBA00004395"/>
    </source>
</evidence>
<organism evidence="9 10">
    <name type="scientific">Mycosarcoma maydis</name>
    <name type="common">Corn smut fungus</name>
    <name type="synonym">Ustilago maydis</name>
    <dbReference type="NCBI Taxonomy" id="5270"/>
    <lineage>
        <taxon>Eukaryota</taxon>
        <taxon>Fungi</taxon>
        <taxon>Dikarya</taxon>
        <taxon>Basidiomycota</taxon>
        <taxon>Ustilaginomycotina</taxon>
        <taxon>Ustilaginomycetes</taxon>
        <taxon>Ustilaginales</taxon>
        <taxon>Ustilaginaceae</taxon>
        <taxon>Mycosarcoma</taxon>
    </lineage>
</organism>
<protein>
    <recommendedName>
        <fullName evidence="3">Conserved oligomeric Golgi complex subunit 1</fullName>
    </recommendedName>
</protein>
<comment type="similarity">
    <text evidence="2">Belongs to the COG1 family.</text>
</comment>
<feature type="compositionally biased region" description="Polar residues" evidence="8">
    <location>
        <begin position="38"/>
        <end position="52"/>
    </location>
</feature>
<keyword evidence="6" id="KW-0333">Golgi apparatus</keyword>
<dbReference type="AlphaFoldDB" id="A0A0D1E7D8"/>
<comment type="subcellular location">
    <subcellularLocation>
        <location evidence="1">Golgi apparatus membrane</location>
        <topology evidence="1">Peripheral membrane protein</topology>
    </subcellularLocation>
</comment>
<dbReference type="OrthoDB" id="46189at2759"/>
<dbReference type="RefSeq" id="XP_011387543.1">
    <property type="nucleotide sequence ID" value="XM_011389241.1"/>
</dbReference>
<dbReference type="GO" id="GO:0005794">
    <property type="term" value="C:Golgi apparatus"/>
    <property type="evidence" value="ECO:0000318"/>
    <property type="project" value="GO_Central"/>
</dbReference>
<evidence type="ECO:0000256" key="7">
    <source>
        <dbReference type="ARBA" id="ARBA00023136"/>
    </source>
</evidence>
<dbReference type="KEGG" id="uma:UMAG_01503"/>
<evidence type="ECO:0000313" key="10">
    <source>
        <dbReference type="Proteomes" id="UP000000561"/>
    </source>
</evidence>
<accession>A0A0D1E7D8</accession>
<keyword evidence="4" id="KW-0813">Transport</keyword>
<keyword evidence="10" id="KW-1185">Reference proteome</keyword>
<keyword evidence="7" id="KW-0472">Membrane</keyword>
<reference evidence="9 10" key="1">
    <citation type="journal article" date="2006" name="Nature">
        <title>Insights from the genome of the biotrophic fungal plant pathogen Ustilago maydis.</title>
        <authorList>
            <person name="Kamper J."/>
            <person name="Kahmann R."/>
            <person name="Bolker M."/>
            <person name="Ma L.J."/>
            <person name="Brefort T."/>
            <person name="Saville B.J."/>
            <person name="Banuett F."/>
            <person name="Kronstad J.W."/>
            <person name="Gold S.E."/>
            <person name="Muller O."/>
            <person name="Perlin M.H."/>
            <person name="Wosten H.A."/>
            <person name="de Vries R."/>
            <person name="Ruiz-Herrera J."/>
            <person name="Reynaga-Pena C.G."/>
            <person name="Snetselaar K."/>
            <person name="McCann M."/>
            <person name="Perez-Martin J."/>
            <person name="Feldbrugge M."/>
            <person name="Basse C.W."/>
            <person name="Steinberg G."/>
            <person name="Ibeas J.I."/>
            <person name="Holloman W."/>
            <person name="Guzman P."/>
            <person name="Farman M."/>
            <person name="Stajich J.E."/>
            <person name="Sentandreu R."/>
            <person name="Gonzalez-Prieto J.M."/>
            <person name="Kennell J.C."/>
            <person name="Molina L."/>
            <person name="Schirawski J."/>
            <person name="Mendoza-Mendoza A."/>
            <person name="Greilinger D."/>
            <person name="Munch K."/>
            <person name="Rossel N."/>
            <person name="Scherer M."/>
            <person name="Vranes M."/>
            <person name="Ladendorf O."/>
            <person name="Vincon V."/>
            <person name="Fuchs U."/>
            <person name="Sandrock B."/>
            <person name="Meng S."/>
            <person name="Ho E.C."/>
            <person name="Cahill M.J."/>
            <person name="Boyce K.J."/>
            <person name="Klose J."/>
            <person name="Klosterman S.J."/>
            <person name="Deelstra H.J."/>
            <person name="Ortiz-Castellanos L."/>
            <person name="Li W."/>
            <person name="Sanchez-Alonso P."/>
            <person name="Schreier P.H."/>
            <person name="Hauser-Hahn I."/>
            <person name="Vaupel M."/>
            <person name="Koopmann E."/>
            <person name="Friedrich G."/>
            <person name="Voss H."/>
            <person name="Schluter T."/>
            <person name="Margolis J."/>
            <person name="Platt D."/>
            <person name="Swimmer C."/>
            <person name="Gnirke A."/>
            <person name="Chen F."/>
            <person name="Vysotskaia V."/>
            <person name="Mannhaupt G."/>
            <person name="Guldener U."/>
            <person name="Munsterkotter M."/>
            <person name="Haase D."/>
            <person name="Oesterheld M."/>
            <person name="Mewes H.W."/>
            <person name="Mauceli E.W."/>
            <person name="DeCaprio D."/>
            <person name="Wade C.M."/>
            <person name="Butler J."/>
            <person name="Young S."/>
            <person name="Jaffe D.B."/>
            <person name="Calvo S."/>
            <person name="Nusbaum C."/>
            <person name="Galagan J."/>
            <person name="Birren B.W."/>
        </authorList>
    </citation>
    <scope>NUCLEOTIDE SEQUENCE [LARGE SCALE GENOMIC DNA]</scope>
    <source>
        <strain evidence="10">DSM 14603 / FGSC 9021 / UM521</strain>
    </source>
</reference>
<evidence type="ECO:0000256" key="4">
    <source>
        <dbReference type="ARBA" id="ARBA00022448"/>
    </source>
</evidence>
<sequence length="1023" mass="110976">MSATSQQRQPDAGSSAVSDAGATPPTPTRHGRARHARTNASLTSSIGSTSTDAPLFASGLPRRTSVPNEASRIFQATGFDPFGTEPDTLFLSLTVKEVEAYERAVRSTALGKQEELRSLVGQRYEDLLGTANTIIDMAGSSSGLSHRLLELLSRVRLAAATGDKVELCKRANRRKSFLPIQDLTASTETSDASSLHQEALYVLGASLRLIMDASEYVWKSIEKGKTLQASWAYMLTRATWTELTESVSHRNSQSALALDEEKGIDSVSEAVSLLKVNVKKMFPFIEKQWLTMLPMRKQIIHRAVSLLSDAQIESMAVADQLTALVLLDGTKLDQAYHLLLSQRLTALRRMLSQQPSKSISHHRAASRTSIARPEGEAAASTSYANLYQEDRAARTSRTIAELVTLFARTLQHAAQMFVLPSKTDSASSSKPLVLDLLSTITDPVNLDSTTAAAGSPTSERTFSPTSRQNAATLRAQRRRSSYGLPVAQHINDADSEAIPDKRSQAVGNRPMRVSTVRVIQALPSGRILSRLLPPSLLRFAPHLNLEGQEQHSFTQAWTELSSWSAKARETIVGNSQNTSSATLRLLLSELSEVSELSLVRSSFRIALHRARRIVARKLAALPGSTNEHRQEAVSKIHAELERLEDAIDAILQERLLQLMSQKLGHAVKDLLLETEKIVSSLNGAPKLQADPLSRVDAPLDALFHPVESQTASGPGQLHASTAGPKHSRAFALALQDHVSGRSKQVDRLASLYEKPLATLLQELQLYEKELGTDKRSAMESESIRTKFESILSASRAEVETGLVRLLEQAQASSKVDAELADHETGASKSTWLIMRIIAVLPSSTSSEDQIREPVNAALERFWRPRLELRIATLPMVNTATVGMASDATNPSVSDSMLCALAMLSESIVQLGPALAGPELARQVRNVLEDIANRDSTSASDSKLVRALLTCDAASLSHQIAGVPSLHRIRLALAPLVLALGITASGLQTTGLAPAEPASAIETVKPILTVSQNKVDRFSPLPVR</sequence>